<evidence type="ECO:0000313" key="2">
    <source>
        <dbReference type="EMBL" id="WNG51035.1"/>
    </source>
</evidence>
<keyword evidence="1" id="KW-0812">Transmembrane</keyword>
<dbReference type="Proteomes" id="UP001611383">
    <property type="component" value="Chromosome"/>
</dbReference>
<keyword evidence="3" id="KW-1185">Reference proteome</keyword>
<feature type="transmembrane region" description="Helical" evidence="1">
    <location>
        <begin position="121"/>
        <end position="141"/>
    </location>
</feature>
<evidence type="ECO:0000313" key="3">
    <source>
        <dbReference type="Proteomes" id="UP001611383"/>
    </source>
</evidence>
<dbReference type="PANTHER" id="PTHR38454">
    <property type="entry name" value="INTEGRAL MEMBRANE PROTEIN-RELATED"/>
    <property type="match status" value="1"/>
</dbReference>
<feature type="transmembrane region" description="Helical" evidence="1">
    <location>
        <begin position="222"/>
        <end position="243"/>
    </location>
</feature>
<organism evidence="2 3">
    <name type="scientific">Archangium minus</name>
    <dbReference type="NCBI Taxonomy" id="83450"/>
    <lineage>
        <taxon>Bacteria</taxon>
        <taxon>Pseudomonadati</taxon>
        <taxon>Myxococcota</taxon>
        <taxon>Myxococcia</taxon>
        <taxon>Myxococcales</taxon>
        <taxon>Cystobacterineae</taxon>
        <taxon>Archangiaceae</taxon>
        <taxon>Archangium</taxon>
    </lineage>
</organism>
<dbReference type="InterPro" id="IPR018580">
    <property type="entry name" value="Uncharacterised_YfhO"/>
</dbReference>
<dbReference type="RefSeq" id="WP_395810831.1">
    <property type="nucleotide sequence ID" value="NZ_CP043494.1"/>
</dbReference>
<evidence type="ECO:0000256" key="1">
    <source>
        <dbReference type="SAM" id="Phobius"/>
    </source>
</evidence>
<sequence>MPLSQQAKTRISVVAIAFLAPLLYFHRATFSGDIFISRDILRVYYPLKKYWAERVSQLQFPDWYPYDGLGQPFTGMVISGAFHPANILYLLLPLGLALKVITLLSYVAALGGTYLFARLWGMGRGAALLSAFTYALCGYMVGISNNLLYLMAAATFPWALWGAERFLRQPSAGRAATAAIPLCLVLLCGDPQSFAVCNGLLLVLALLRPGRADMSRALPRAGVLIVLGALLSAVQLVPAFTVIREAAPNAGTLAKATAFSFHPLRLLELLLGPLFVDPEVGAVSSPSLANQVFDSGMGSLWVSSAHLGVTAFLLLLAALWTHLRHPMTWKVAGLALLFLVLTLGRNLPLYGWLYEWLPLWRSFRYPEKLLPYFLFLCALGVGAGLEAVQREPATRRRTLQLGLVLAALCGVLALGEGLFQVLSQGVIGSLWKRPEPFVLEYIHDNVIHLSWMAVGALLLSCLVLGGVEKPGLRAGLLAGVQLGSLYLANESTYHVSFAELLEQPVSTVNTLLQREPDTGAGRPRVMGAVEGLVPAEVPGVSPQDSAFFTLVAALEPDTPGLWHLESAIPYLPATSRRYGLVRTSSRDWWERVGGLFHVRYASVNARTFRGNPDSVVGGDRLLGVVLIQNPRTLPRAYLAMPLCASDERSARELLLSASFQPGRQVVLECPAAEPSGAPTEGELGQVSFLRYAPEHVELEVKAERPAVLVLNDAWYSGWSATLDGEPVSLLPANVAVRGVRVPAGTHRVLFTYRTPGRDVSVAISLGTLALLALATLASYRRRPANHSA</sequence>
<protein>
    <submittedName>
        <fullName evidence="2">YfhO family protein</fullName>
    </submittedName>
</protein>
<dbReference type="EMBL" id="CP043494">
    <property type="protein sequence ID" value="WNG51035.1"/>
    <property type="molecule type" value="Genomic_DNA"/>
</dbReference>
<dbReference type="PANTHER" id="PTHR38454:SF1">
    <property type="entry name" value="INTEGRAL MEMBRANE PROTEIN"/>
    <property type="match status" value="1"/>
</dbReference>
<keyword evidence="1" id="KW-0472">Membrane</keyword>
<feature type="transmembrane region" description="Helical" evidence="1">
    <location>
        <begin position="331"/>
        <end position="349"/>
    </location>
</feature>
<keyword evidence="1" id="KW-1133">Transmembrane helix</keyword>
<feature type="transmembrane region" description="Helical" evidence="1">
    <location>
        <begin position="759"/>
        <end position="779"/>
    </location>
</feature>
<name>A0ABY9X6N4_9BACT</name>
<reference evidence="2 3" key="1">
    <citation type="submission" date="2019-08" db="EMBL/GenBank/DDBJ databases">
        <title>Archangium and Cystobacter genomes.</title>
        <authorList>
            <person name="Chen I.-C.K."/>
            <person name="Wielgoss S."/>
        </authorList>
    </citation>
    <scope>NUCLEOTIDE SEQUENCE [LARGE SCALE GENOMIC DNA]</scope>
    <source>
        <strain evidence="2 3">Cbm 6</strain>
    </source>
</reference>
<proteinExistence type="predicted"/>
<accession>A0ABY9X6N4</accession>
<feature type="transmembrane region" description="Helical" evidence="1">
    <location>
        <begin position="300"/>
        <end position="319"/>
    </location>
</feature>
<gene>
    <name evidence="2" type="ORF">F0U60_48090</name>
</gene>
<feature type="transmembrane region" description="Helical" evidence="1">
    <location>
        <begin position="369"/>
        <end position="389"/>
    </location>
</feature>
<feature type="transmembrane region" description="Helical" evidence="1">
    <location>
        <begin position="401"/>
        <end position="427"/>
    </location>
</feature>
<feature type="transmembrane region" description="Helical" evidence="1">
    <location>
        <begin position="447"/>
        <end position="467"/>
    </location>
</feature>